<proteinExistence type="predicted"/>
<comment type="caution">
    <text evidence="1">The sequence shown here is derived from an EMBL/GenBank/DDBJ whole genome shotgun (WGS) entry which is preliminary data.</text>
</comment>
<protein>
    <submittedName>
        <fullName evidence="1">Uncharacterized protein</fullName>
    </submittedName>
</protein>
<dbReference type="InterPro" id="IPR048188">
    <property type="entry name" value="YmfL-like"/>
</dbReference>
<dbReference type="EMBL" id="SPPA01000005">
    <property type="protein sequence ID" value="TFV11979.1"/>
    <property type="molecule type" value="Genomic_DNA"/>
</dbReference>
<dbReference type="Proteomes" id="UP000297396">
    <property type="component" value="Unassembled WGS sequence"/>
</dbReference>
<evidence type="ECO:0000313" key="1">
    <source>
        <dbReference type="EMBL" id="TFV11979.1"/>
    </source>
</evidence>
<name>A0A4Y9K4B0_9PAST</name>
<dbReference type="RefSeq" id="WP_135054863.1">
    <property type="nucleotide sequence ID" value="NZ_JADGLC010000005.1"/>
</dbReference>
<dbReference type="NCBIfam" id="NF041471">
    <property type="entry name" value="phage_reg_YmfL"/>
    <property type="match status" value="1"/>
</dbReference>
<reference evidence="1 2" key="1">
    <citation type="submission" date="2019-03" db="EMBL/GenBank/DDBJ databases">
        <title>Diversity of the mouse oral microbiome.</title>
        <authorList>
            <person name="Joseph S."/>
            <person name="Aduse-Opoku J."/>
            <person name="Curtis M."/>
            <person name="Wade W."/>
            <person name="Hashim A."/>
        </authorList>
    </citation>
    <scope>NUCLEOTIDE SEQUENCE [LARGE SCALE GENOMIC DNA]</scope>
    <source>
        <strain evidence="1 2">WT12</strain>
    </source>
</reference>
<dbReference type="AlphaFoldDB" id="A0A4Y9K4B0"/>
<sequence>MKQAILEMFKALPGGKYSACGVLGYSENDLDNRLYQRKGQRFTECELITIEAEFGVSHWSDEVAQRLGKAMIAIPNIDELDSVEISALQLKELAARGLFFATLENFLADGVLTTVEINALRKLLHKAQSSTAQILESTIGLYSQQ</sequence>
<dbReference type="OrthoDB" id="6956679at2"/>
<evidence type="ECO:0000313" key="2">
    <source>
        <dbReference type="Proteomes" id="UP000297396"/>
    </source>
</evidence>
<accession>A0A4Y9K4B0</accession>
<organism evidence="1 2">
    <name type="scientific">Muribacter muris</name>
    <dbReference type="NCBI Taxonomy" id="67855"/>
    <lineage>
        <taxon>Bacteria</taxon>
        <taxon>Pseudomonadati</taxon>
        <taxon>Pseudomonadota</taxon>
        <taxon>Gammaproteobacteria</taxon>
        <taxon>Pasteurellales</taxon>
        <taxon>Pasteurellaceae</taxon>
        <taxon>Muribacter</taxon>
    </lineage>
</organism>
<gene>
    <name evidence="1" type="ORF">E4T80_03115</name>
</gene>